<evidence type="ECO:0000313" key="2">
    <source>
        <dbReference type="Proteomes" id="UP000010102"/>
    </source>
</evidence>
<dbReference type="AlphaFoldDB" id="A0AAV2V1T9"/>
<dbReference type="EMBL" id="FQ958212">
    <property type="protein sequence ID" value="CCD10662.1"/>
    <property type="molecule type" value="Genomic_DNA"/>
</dbReference>
<gene>
    <name evidence="1" type="ORF">LPO_p0052</name>
</gene>
<sequence length="64" mass="7575">MHFFCYKFDQLFVAKNCYYIATPCYISNAEKTHPEIYKRGCHEEWSELSGVAYFCTPPFFVKSS</sequence>
<reference evidence="1 2" key="1">
    <citation type="submission" date="2011-07" db="EMBL/GenBank/DDBJ databases">
        <authorList>
            <person name="Genoscope - CEA"/>
        </authorList>
    </citation>
    <scope>NUCLEOTIDE SEQUENCE [LARGE SCALE GENOMIC DNA]</scope>
    <source>
        <strain evidence="2">lorraine</strain>
        <plasmid evidence="1 2">pLELO</plasmid>
    </source>
</reference>
<organism evidence="1 2">
    <name type="scientific">Legionella pneumophila subsp. pneumophila</name>
    <dbReference type="NCBI Taxonomy" id="91891"/>
    <lineage>
        <taxon>Bacteria</taxon>
        <taxon>Pseudomonadati</taxon>
        <taxon>Pseudomonadota</taxon>
        <taxon>Gammaproteobacteria</taxon>
        <taxon>Legionellales</taxon>
        <taxon>Legionellaceae</taxon>
        <taxon>Legionella</taxon>
    </lineage>
</organism>
<dbReference type="Proteomes" id="UP000010102">
    <property type="component" value="Plasmid pLELO"/>
</dbReference>
<name>A0AAV2V1T9_LEGPN</name>
<keyword evidence="1" id="KW-0614">Plasmid</keyword>
<proteinExistence type="predicted"/>
<geneLocation type="plasmid" evidence="1 2">
    <name>pLELO</name>
</geneLocation>
<evidence type="ECO:0000313" key="1">
    <source>
        <dbReference type="EMBL" id="CCD10662.1"/>
    </source>
</evidence>
<accession>A0AAV2V1T9</accession>
<dbReference type="KEGG" id="lpo:LPO_p0052"/>
<protein>
    <submittedName>
        <fullName evidence="1">Uncharacterized protein</fullName>
    </submittedName>
</protein>